<feature type="region of interest" description="Disordered" evidence="7">
    <location>
        <begin position="1"/>
        <end position="35"/>
    </location>
</feature>
<evidence type="ECO:0000256" key="2">
    <source>
        <dbReference type="ARBA" id="ARBA00001946"/>
    </source>
</evidence>
<keyword evidence="10" id="KW-1185">Reference proteome</keyword>
<dbReference type="OrthoDB" id="9802805at2"/>
<dbReference type="Proteomes" id="UP000321562">
    <property type="component" value="Unassembled WGS sequence"/>
</dbReference>
<evidence type="ECO:0000313" key="9">
    <source>
        <dbReference type="EMBL" id="TXB68268.1"/>
    </source>
</evidence>
<sequence>MTAGPGPVDAKAPRADATPFASSPRRSPPPPSGDALIARLRRALSVPAEPSSDFDPNPGFLPPDGSLRRAAVLAAFHEDDGRLYLTTRAATMRHHPGQIALPGGKVDPSDRDEEAAALREAREEIALDPGQVEVIGALPAHRTVTHFCITPIVAVIRGPFTPVAEPGEVAEVFSLPFSHIADPANYRLEGRIWRDTWRAYRVAPFGPYYLWGATARILLGLAERLSR</sequence>
<name>A0A5C6S0Z6_9RHOB</name>
<evidence type="ECO:0000256" key="6">
    <source>
        <dbReference type="ARBA" id="ARBA00023211"/>
    </source>
</evidence>
<dbReference type="SUPFAM" id="SSF55811">
    <property type="entry name" value="Nudix"/>
    <property type="match status" value="1"/>
</dbReference>
<dbReference type="Pfam" id="PF00293">
    <property type="entry name" value="NUDIX"/>
    <property type="match status" value="1"/>
</dbReference>
<proteinExistence type="predicted"/>
<gene>
    <name evidence="9" type="ORF">FQV27_12735</name>
</gene>
<dbReference type="InterPro" id="IPR000086">
    <property type="entry name" value="NUDIX_hydrolase_dom"/>
</dbReference>
<comment type="cofactor">
    <cofactor evidence="1">
        <name>Mn(2+)</name>
        <dbReference type="ChEBI" id="CHEBI:29035"/>
    </cofactor>
</comment>
<organism evidence="9 10">
    <name type="scientific">Paracoccus aurantiacus</name>
    <dbReference type="NCBI Taxonomy" id="2599412"/>
    <lineage>
        <taxon>Bacteria</taxon>
        <taxon>Pseudomonadati</taxon>
        <taxon>Pseudomonadota</taxon>
        <taxon>Alphaproteobacteria</taxon>
        <taxon>Rhodobacterales</taxon>
        <taxon>Paracoccaceae</taxon>
        <taxon>Paracoccus</taxon>
    </lineage>
</organism>
<dbReference type="GO" id="GO:0046872">
    <property type="term" value="F:metal ion binding"/>
    <property type="evidence" value="ECO:0007669"/>
    <property type="project" value="UniProtKB-KW"/>
</dbReference>
<keyword evidence="3" id="KW-0479">Metal-binding</keyword>
<protein>
    <submittedName>
        <fullName evidence="9">CoA pyrophosphatase</fullName>
    </submittedName>
</protein>
<evidence type="ECO:0000256" key="3">
    <source>
        <dbReference type="ARBA" id="ARBA00022723"/>
    </source>
</evidence>
<evidence type="ECO:0000256" key="7">
    <source>
        <dbReference type="SAM" id="MobiDB-lite"/>
    </source>
</evidence>
<dbReference type="InterPro" id="IPR045121">
    <property type="entry name" value="CoAse"/>
</dbReference>
<evidence type="ECO:0000259" key="8">
    <source>
        <dbReference type="PROSITE" id="PS51462"/>
    </source>
</evidence>
<dbReference type="EMBL" id="VOPL01000005">
    <property type="protein sequence ID" value="TXB68268.1"/>
    <property type="molecule type" value="Genomic_DNA"/>
</dbReference>
<evidence type="ECO:0000256" key="5">
    <source>
        <dbReference type="ARBA" id="ARBA00022842"/>
    </source>
</evidence>
<keyword evidence="4" id="KW-0378">Hydrolase</keyword>
<dbReference type="PANTHER" id="PTHR12992">
    <property type="entry name" value="NUDIX HYDROLASE"/>
    <property type="match status" value="1"/>
</dbReference>
<feature type="domain" description="Nudix hydrolase" evidence="8">
    <location>
        <begin position="66"/>
        <end position="201"/>
    </location>
</feature>
<keyword evidence="5" id="KW-0460">Magnesium</keyword>
<dbReference type="Gene3D" id="3.90.79.10">
    <property type="entry name" value="Nucleoside Triphosphate Pyrophosphohydrolase"/>
    <property type="match status" value="1"/>
</dbReference>
<comment type="caution">
    <text evidence="9">The sequence shown here is derived from an EMBL/GenBank/DDBJ whole genome shotgun (WGS) entry which is preliminary data.</text>
</comment>
<dbReference type="PROSITE" id="PS51462">
    <property type="entry name" value="NUDIX"/>
    <property type="match status" value="1"/>
</dbReference>
<evidence type="ECO:0000313" key="10">
    <source>
        <dbReference type="Proteomes" id="UP000321562"/>
    </source>
</evidence>
<keyword evidence="6" id="KW-0464">Manganese</keyword>
<dbReference type="InterPro" id="IPR015797">
    <property type="entry name" value="NUDIX_hydrolase-like_dom_sf"/>
</dbReference>
<dbReference type="CDD" id="cd03426">
    <property type="entry name" value="NUDIX_CoAse_Nudt7"/>
    <property type="match status" value="1"/>
</dbReference>
<reference evidence="9 10" key="1">
    <citation type="submission" date="2019-08" db="EMBL/GenBank/DDBJ databases">
        <authorList>
            <person name="Ye J."/>
        </authorList>
    </citation>
    <scope>NUCLEOTIDE SEQUENCE [LARGE SCALE GENOMIC DNA]</scope>
    <source>
        <strain evidence="9 10">TK008</strain>
    </source>
</reference>
<accession>A0A5C6S0Z6</accession>
<comment type="cofactor">
    <cofactor evidence="2">
        <name>Mg(2+)</name>
        <dbReference type="ChEBI" id="CHEBI:18420"/>
    </cofactor>
</comment>
<dbReference type="PANTHER" id="PTHR12992:SF11">
    <property type="entry name" value="MITOCHONDRIAL COENZYME A DIPHOSPHATASE NUDT8"/>
    <property type="match status" value="1"/>
</dbReference>
<dbReference type="AlphaFoldDB" id="A0A5C6S0Z6"/>
<evidence type="ECO:0000256" key="4">
    <source>
        <dbReference type="ARBA" id="ARBA00022801"/>
    </source>
</evidence>
<dbReference type="GO" id="GO:0010945">
    <property type="term" value="F:coenzyme A diphosphatase activity"/>
    <property type="evidence" value="ECO:0007669"/>
    <property type="project" value="InterPro"/>
</dbReference>
<evidence type="ECO:0000256" key="1">
    <source>
        <dbReference type="ARBA" id="ARBA00001936"/>
    </source>
</evidence>